<dbReference type="STRING" id="47871.GA0070608_4508"/>
<dbReference type="EMBL" id="FMIC01000002">
    <property type="protein sequence ID" value="SCL71007.1"/>
    <property type="molecule type" value="Genomic_DNA"/>
</dbReference>
<accession>A0A1C6VXS1</accession>
<dbReference type="Pfam" id="PF14100">
    <property type="entry name" value="DUF6807"/>
    <property type="match status" value="1"/>
</dbReference>
<dbReference type="RefSeq" id="WP_342672638.1">
    <property type="nucleotide sequence ID" value="NZ_FMIC01000002.1"/>
</dbReference>
<dbReference type="InterPro" id="IPR029475">
    <property type="entry name" value="DUF6807"/>
</dbReference>
<name>A0A1C6VXS1_9ACTN</name>
<dbReference type="AlphaFoldDB" id="A0A1C6VXS1"/>
<proteinExistence type="predicted"/>
<protein>
    <submittedName>
        <fullName evidence="1">Methane oxygenase PmoA</fullName>
    </submittedName>
</protein>
<gene>
    <name evidence="1" type="ORF">GA0070608_4508</name>
</gene>
<evidence type="ECO:0000313" key="1">
    <source>
        <dbReference type="EMBL" id="SCL71007.1"/>
    </source>
</evidence>
<reference evidence="1 2" key="1">
    <citation type="submission" date="2016-06" db="EMBL/GenBank/DDBJ databases">
        <authorList>
            <person name="Kjaerup R.B."/>
            <person name="Dalgaard T.S."/>
            <person name="Juul-Madsen H.R."/>
        </authorList>
    </citation>
    <scope>NUCLEOTIDE SEQUENCE [LARGE SCALE GENOMIC DNA]</scope>
    <source>
        <strain evidence="1 2">DSM 43363</strain>
    </source>
</reference>
<organism evidence="1 2">
    <name type="scientific">Micromonospora peucetia</name>
    <dbReference type="NCBI Taxonomy" id="47871"/>
    <lineage>
        <taxon>Bacteria</taxon>
        <taxon>Bacillati</taxon>
        <taxon>Actinomycetota</taxon>
        <taxon>Actinomycetes</taxon>
        <taxon>Micromonosporales</taxon>
        <taxon>Micromonosporaceae</taxon>
        <taxon>Micromonospora</taxon>
    </lineage>
</organism>
<dbReference type="Proteomes" id="UP000199343">
    <property type="component" value="Unassembled WGS sequence"/>
</dbReference>
<evidence type="ECO:0000313" key="2">
    <source>
        <dbReference type="Proteomes" id="UP000199343"/>
    </source>
</evidence>
<sequence length="299" mass="32375">MAENYQELDVIADRQPGVTENDRQLSVDDVPVARYVVDPAIDPRHGPRPYLHPVRTLGGTVVTDVFPADHVWHLGASLAVQDVDGTNLWGGRTYVRDAGYTWRDDHGRIAHTRWETRDPQRLAHQLEWRDRAGAVLLTERRELAAQRVDERAWALDVGYTLTAPADRDVALGSPATNGRPGGAGYGGFFWRAVSTTPGRVCTATAEGEEAVNGSAEPWLAFSGTGPDGAAYTLVLVGLAEGDRWFVRTAMYPGICVAFAFDRPRVIAAGASRAGRHRVVVADGTLDRAVADALATGEPV</sequence>